<gene>
    <name evidence="3" type="ORF">C7460_102144</name>
</gene>
<evidence type="ECO:0000259" key="2">
    <source>
        <dbReference type="PROSITE" id="PS50042"/>
    </source>
</evidence>
<dbReference type="SUPFAM" id="SSF51206">
    <property type="entry name" value="cAMP-binding domain-like"/>
    <property type="match status" value="1"/>
</dbReference>
<dbReference type="SUPFAM" id="SSF103473">
    <property type="entry name" value="MFS general substrate transporter"/>
    <property type="match status" value="1"/>
</dbReference>
<feature type="transmembrane region" description="Helical" evidence="1">
    <location>
        <begin position="307"/>
        <end position="327"/>
    </location>
</feature>
<reference evidence="3 4" key="1">
    <citation type="submission" date="2018-07" db="EMBL/GenBank/DDBJ databases">
        <title>Genomic Encyclopedia of Type Strains, Phase IV (KMG-IV): sequencing the most valuable type-strain genomes for metagenomic binning, comparative biology and taxonomic classification.</title>
        <authorList>
            <person name="Goeker M."/>
        </authorList>
    </citation>
    <scope>NUCLEOTIDE SEQUENCE [LARGE SCALE GENOMIC DNA]</scope>
    <source>
        <strain evidence="3 4">DSM 4134</strain>
    </source>
</reference>
<feature type="domain" description="Cyclic nucleotide-binding" evidence="2">
    <location>
        <begin position="957"/>
        <end position="1073"/>
    </location>
</feature>
<feature type="transmembrane region" description="Helical" evidence="1">
    <location>
        <begin position="414"/>
        <end position="433"/>
    </location>
</feature>
<name>A0A3D9L7R4_MARFU</name>
<keyword evidence="1" id="KW-0472">Membrane</keyword>
<feature type="transmembrane region" description="Helical" evidence="1">
    <location>
        <begin position="152"/>
        <end position="174"/>
    </location>
</feature>
<dbReference type="InterPro" id="IPR036259">
    <property type="entry name" value="MFS_trans_sf"/>
</dbReference>
<protein>
    <submittedName>
        <fullName evidence="3">HEAT repeat protein</fullName>
    </submittedName>
</protein>
<feature type="transmembrane region" description="Helical" evidence="1">
    <location>
        <begin position="114"/>
        <end position="140"/>
    </location>
</feature>
<feature type="transmembrane region" description="Helical" evidence="1">
    <location>
        <begin position="275"/>
        <end position="295"/>
    </location>
</feature>
<dbReference type="Pfam" id="PF00027">
    <property type="entry name" value="cNMP_binding"/>
    <property type="match status" value="1"/>
</dbReference>
<evidence type="ECO:0000313" key="3">
    <source>
        <dbReference type="EMBL" id="REE02122.1"/>
    </source>
</evidence>
<feature type="transmembrane region" description="Helical" evidence="1">
    <location>
        <begin position="51"/>
        <end position="73"/>
    </location>
</feature>
<keyword evidence="1" id="KW-0812">Transmembrane</keyword>
<proteinExistence type="predicted"/>
<sequence>MIKSFLAFLGGEPGEEKPMLLLLGMGFFMGIFLATYQVGSESLFLDVLGEPYLDVAFFAAGGAGIISTLLFVYLQKRVNYSTLIVTNLFLIFLFMAGMRAAFELTNYDSDAGGFQILPFTMFVMIGPISAITLLGFWGLFGRMFDLRASKRIIGGIDTGALTATIIAFFSIPFITQLPFIDDTYDLLFVSAISSFGVLFFTIWIIKDFNVDKATKQEKTDTEKPKEVSFFDLMKDPYLRMLSLFLIFSMGASVFVDYTFYSATEIMYPDEDELTNFLSFFSGTVMIMSFLIQSFVNDIIIGRFGLKVALMTMPLILILFTVGGIISGHIFGYEIKTEEFILFFMFTACAKAFTASLKDALESPAFKLFFLPIDIKIRFDIQTRIEGVINELATLVAGAAQIGLGLLVFFELIHFSYFVLGLAGMVVFLSGKLFNQYKVTLKKTLEDQKRLLKGEGKRNEHNTTRVIKAEIESSDPEKIINGLRILERLEPIQFEFTLLDLLGSRHGRIREYAYKKLDEYLVFEALDIIKKELKTEGNEAVLAVANQCVANLEEAANFKLNDTSIRQLIRSTEYKNRIKGARLLVKSVEDKHLPYMLELLRDINPEVRIAAMTAAGKMKRPEIWPILVENLHLATYGNAAMSALTHSGESGFHTIDTSFYKTGQYKETMLRIVQLLGRVGGRSATDLLWKKIDFPDKRIVSEILLSLSYIGFEARDFQAARIKIAVESEIGDIAWNIKALLDIPEEDDVDVMIREAFREEDKKNYDNIFMLLSMIYDPQSVMLVRENIEDGTTDSITFAVEMLDIFIEEELKPKLIPVLDELKVDERLAKLQNFFPPEHFESYYDLLLQIINRDYNRINRYTKALAFYKISRMPESKVTADLIANLFNPDPLLLQTAAFTIYSIDQAAYHQHTKRLKPNVKKELDKAIVPPVFRGENEDYHHKLLLIQRVLILKEIKEFKRISGELITYIAEQLDEIRVPEGTTLIEQGETGNAPMYIVVEGAVDVYQKDTLILEKNRCDLIGHELVLESSSFDYTALARGTCTLLVLRKEELLDLMSKHIEIVESYLDILNRREFDQEEEEEIADILLSV</sequence>
<evidence type="ECO:0000313" key="4">
    <source>
        <dbReference type="Proteomes" id="UP000256779"/>
    </source>
</evidence>
<evidence type="ECO:0000256" key="1">
    <source>
        <dbReference type="SAM" id="Phobius"/>
    </source>
</evidence>
<feature type="transmembrane region" description="Helical" evidence="1">
    <location>
        <begin position="186"/>
        <end position="205"/>
    </location>
</feature>
<dbReference type="Gene3D" id="1.25.10.10">
    <property type="entry name" value="Leucine-rich Repeat Variant"/>
    <property type="match status" value="1"/>
</dbReference>
<comment type="caution">
    <text evidence="3">The sequence shown here is derived from an EMBL/GenBank/DDBJ whole genome shotgun (WGS) entry which is preliminary data.</text>
</comment>
<dbReference type="Gene3D" id="2.60.120.10">
    <property type="entry name" value="Jelly Rolls"/>
    <property type="match status" value="1"/>
</dbReference>
<dbReference type="PROSITE" id="PS50042">
    <property type="entry name" value="CNMP_BINDING_3"/>
    <property type="match status" value="1"/>
</dbReference>
<feature type="transmembrane region" description="Helical" evidence="1">
    <location>
        <begin position="339"/>
        <end position="356"/>
    </location>
</feature>
<dbReference type="InterPro" id="IPR014710">
    <property type="entry name" value="RmlC-like_jellyroll"/>
</dbReference>
<dbReference type="SMART" id="SM00100">
    <property type="entry name" value="cNMP"/>
    <property type="match status" value="1"/>
</dbReference>
<dbReference type="Proteomes" id="UP000256779">
    <property type="component" value="Unassembled WGS sequence"/>
</dbReference>
<feature type="transmembrane region" description="Helical" evidence="1">
    <location>
        <begin position="20"/>
        <end position="39"/>
    </location>
</feature>
<dbReference type="EMBL" id="QREG01000002">
    <property type="protein sequence ID" value="REE02122.1"/>
    <property type="molecule type" value="Genomic_DNA"/>
</dbReference>
<organism evidence="3 4">
    <name type="scientific">Marinoscillum furvescens DSM 4134</name>
    <dbReference type="NCBI Taxonomy" id="1122208"/>
    <lineage>
        <taxon>Bacteria</taxon>
        <taxon>Pseudomonadati</taxon>
        <taxon>Bacteroidota</taxon>
        <taxon>Cytophagia</taxon>
        <taxon>Cytophagales</taxon>
        <taxon>Reichenbachiellaceae</taxon>
        <taxon>Marinoscillum</taxon>
    </lineage>
</organism>
<feature type="transmembrane region" description="Helical" evidence="1">
    <location>
        <begin position="80"/>
        <end position="102"/>
    </location>
</feature>
<accession>A0A3D9L7R4</accession>
<keyword evidence="1" id="KW-1133">Transmembrane helix</keyword>
<dbReference type="RefSeq" id="WP_115866656.1">
    <property type="nucleotide sequence ID" value="NZ_QREG01000002.1"/>
</dbReference>
<keyword evidence="4" id="KW-1185">Reference proteome</keyword>
<dbReference type="InterPro" id="IPR018490">
    <property type="entry name" value="cNMP-bd_dom_sf"/>
</dbReference>
<dbReference type="InterPro" id="IPR011989">
    <property type="entry name" value="ARM-like"/>
</dbReference>
<dbReference type="InterPro" id="IPR016024">
    <property type="entry name" value="ARM-type_fold"/>
</dbReference>
<dbReference type="CDD" id="cd00038">
    <property type="entry name" value="CAP_ED"/>
    <property type="match status" value="1"/>
</dbReference>
<dbReference type="OrthoDB" id="789601at2"/>
<dbReference type="InterPro" id="IPR000595">
    <property type="entry name" value="cNMP-bd_dom"/>
</dbReference>
<feature type="transmembrane region" description="Helical" evidence="1">
    <location>
        <begin position="237"/>
        <end position="255"/>
    </location>
</feature>
<dbReference type="AlphaFoldDB" id="A0A3D9L7R4"/>
<dbReference type="SUPFAM" id="SSF48371">
    <property type="entry name" value="ARM repeat"/>
    <property type="match status" value="1"/>
</dbReference>